<dbReference type="PROSITE" id="PS51335">
    <property type="entry name" value="ELMO"/>
    <property type="match status" value="1"/>
</dbReference>
<evidence type="ECO:0000313" key="2">
    <source>
        <dbReference type="EMBL" id="EPZ37025.1"/>
    </source>
</evidence>
<dbReference type="InterPro" id="IPR006816">
    <property type="entry name" value="ELMO_dom"/>
</dbReference>
<dbReference type="OrthoDB" id="67155at2759"/>
<dbReference type="InterPro" id="IPR050868">
    <property type="entry name" value="ELMO_domain-containing"/>
</dbReference>
<dbReference type="HOGENOM" id="CLU_2211444_0_0_1"/>
<organism evidence="2 3">
    <name type="scientific">Rozella allomycis (strain CSF55)</name>
    <dbReference type="NCBI Taxonomy" id="988480"/>
    <lineage>
        <taxon>Eukaryota</taxon>
        <taxon>Fungi</taxon>
        <taxon>Fungi incertae sedis</taxon>
        <taxon>Cryptomycota</taxon>
        <taxon>Cryptomycota incertae sedis</taxon>
        <taxon>Rozella</taxon>
    </lineage>
</organism>
<accession>A0A075B399</accession>
<sequence length="107" mass="12477">MKKINDTANTKFQSGNAEHEEMLKLLWDIHFSEEYQRIGSHWKSLGFQGKDPATDFRGMGLLGLSQLIFFGNEYPDESNEILQKSQGMYDTTWYYAIERFEVVFLPA</sequence>
<gene>
    <name evidence="2" type="ORF">O9G_005757</name>
</gene>
<proteinExistence type="predicted"/>
<protein>
    <submittedName>
        <fullName evidence="2">Engulfment/cell motility, ELMO domain-containing protein</fullName>
    </submittedName>
</protein>
<evidence type="ECO:0000313" key="3">
    <source>
        <dbReference type="Proteomes" id="UP000030755"/>
    </source>
</evidence>
<reference evidence="2 3" key="1">
    <citation type="journal article" date="2013" name="Curr. Biol.">
        <title>Shared signatures of parasitism and phylogenomics unite Cryptomycota and microsporidia.</title>
        <authorList>
            <person name="James T.Y."/>
            <person name="Pelin A."/>
            <person name="Bonen L."/>
            <person name="Ahrendt S."/>
            <person name="Sain D."/>
            <person name="Corradi N."/>
            <person name="Stajich J.E."/>
        </authorList>
    </citation>
    <scope>NUCLEOTIDE SEQUENCE [LARGE SCALE GENOMIC DNA]</scope>
    <source>
        <strain evidence="2 3">CSF55</strain>
    </source>
</reference>
<feature type="domain" description="ELMO" evidence="1">
    <location>
        <begin position="18"/>
        <end position="107"/>
    </location>
</feature>
<dbReference type="Proteomes" id="UP000030755">
    <property type="component" value="Unassembled WGS sequence"/>
</dbReference>
<evidence type="ECO:0000259" key="1">
    <source>
        <dbReference type="PROSITE" id="PS51335"/>
    </source>
</evidence>
<dbReference type="AlphaFoldDB" id="A0A075B399"/>
<dbReference type="PANTHER" id="PTHR12771">
    <property type="entry name" value="ENGULFMENT AND CELL MOTILITY"/>
    <property type="match status" value="1"/>
</dbReference>
<keyword evidence="3" id="KW-1185">Reference proteome</keyword>
<dbReference type="EMBL" id="KE560370">
    <property type="protein sequence ID" value="EPZ37025.1"/>
    <property type="molecule type" value="Genomic_DNA"/>
</dbReference>
<dbReference type="Pfam" id="PF04727">
    <property type="entry name" value="ELMO_CED12"/>
    <property type="match status" value="1"/>
</dbReference>
<name>A0A075B399_ROZAC</name>